<dbReference type="Pfam" id="PF00041">
    <property type="entry name" value="fn3"/>
    <property type="match status" value="1"/>
</dbReference>
<feature type="domain" description="Fibronectin type-III" evidence="2">
    <location>
        <begin position="614"/>
        <end position="714"/>
    </location>
</feature>
<evidence type="ECO:0000259" key="2">
    <source>
        <dbReference type="PROSITE" id="PS50853"/>
    </source>
</evidence>
<dbReference type="InterPro" id="IPR026444">
    <property type="entry name" value="Secre_tail"/>
</dbReference>
<keyword evidence="1" id="KW-0732">Signal</keyword>
<comment type="caution">
    <text evidence="3">The sequence shown here is derived from an EMBL/GenBank/DDBJ whole genome shotgun (WGS) entry which is preliminary data.</text>
</comment>
<dbReference type="InterPro" id="IPR003961">
    <property type="entry name" value="FN3_dom"/>
</dbReference>
<dbReference type="InterPro" id="IPR044023">
    <property type="entry name" value="Ig_7"/>
</dbReference>
<reference evidence="3" key="1">
    <citation type="submission" date="2022-10" db="EMBL/GenBank/DDBJ databases">
        <title>Chryseobacterium babae sp. nov. isolated from the gut of the beetle Oryctes rhinoceros, and Chryseobacterium kimseyorum sp. nov., isolated from a stick insect rearing cage.</title>
        <authorList>
            <person name="Shelomi M."/>
            <person name="Han C.-J."/>
            <person name="Chen W.-M."/>
            <person name="Chen H.-K."/>
            <person name="Liaw S.-J."/>
            <person name="Muhle E."/>
            <person name="Clermont D."/>
        </authorList>
    </citation>
    <scope>NUCLEOTIDE SEQUENCE</scope>
    <source>
        <strain evidence="3">09-1422</strain>
    </source>
</reference>
<organism evidence="3 4">
    <name type="scientific">Chryseobacterium kimseyorum</name>
    <dbReference type="NCBI Taxonomy" id="2984028"/>
    <lineage>
        <taxon>Bacteria</taxon>
        <taxon>Pseudomonadati</taxon>
        <taxon>Bacteroidota</taxon>
        <taxon>Flavobacteriia</taxon>
        <taxon>Flavobacteriales</taxon>
        <taxon>Weeksellaceae</taxon>
        <taxon>Chryseobacterium group</taxon>
        <taxon>Chryseobacterium</taxon>
    </lineage>
</organism>
<accession>A0ABT3HSX3</accession>
<dbReference type="SUPFAM" id="SSF49265">
    <property type="entry name" value="Fibronectin type III"/>
    <property type="match status" value="1"/>
</dbReference>
<dbReference type="CDD" id="cd00063">
    <property type="entry name" value="FN3"/>
    <property type="match status" value="1"/>
</dbReference>
<dbReference type="PROSITE" id="PS50853">
    <property type="entry name" value="FN3"/>
    <property type="match status" value="1"/>
</dbReference>
<proteinExistence type="predicted"/>
<dbReference type="InterPro" id="IPR036116">
    <property type="entry name" value="FN3_sf"/>
</dbReference>
<dbReference type="Pfam" id="PF18962">
    <property type="entry name" value="Por_Secre_tail"/>
    <property type="match status" value="1"/>
</dbReference>
<evidence type="ECO:0000256" key="1">
    <source>
        <dbReference type="ARBA" id="ARBA00022729"/>
    </source>
</evidence>
<name>A0ABT3HSX3_9FLAO</name>
<dbReference type="Pfam" id="PF19081">
    <property type="entry name" value="Ig_7"/>
    <property type="match status" value="1"/>
</dbReference>
<protein>
    <submittedName>
        <fullName evidence="3">T9SS type A sorting domain-containing protein</fullName>
    </submittedName>
</protein>
<dbReference type="Gene3D" id="2.60.120.200">
    <property type="match status" value="1"/>
</dbReference>
<gene>
    <name evidence="3" type="ORF">OMO38_00060</name>
</gene>
<keyword evidence="4" id="KW-1185">Reference proteome</keyword>
<dbReference type="Proteomes" id="UP001163731">
    <property type="component" value="Unassembled WGS sequence"/>
</dbReference>
<dbReference type="SMART" id="SM00060">
    <property type="entry name" value="FN3"/>
    <property type="match status" value="1"/>
</dbReference>
<dbReference type="EMBL" id="JAPDHW010000001">
    <property type="protein sequence ID" value="MCW3166907.1"/>
    <property type="molecule type" value="Genomic_DNA"/>
</dbReference>
<dbReference type="RefSeq" id="WP_264748205.1">
    <property type="nucleotide sequence ID" value="NZ_JAPDHW010000001.1"/>
</dbReference>
<evidence type="ECO:0000313" key="4">
    <source>
        <dbReference type="Proteomes" id="UP001163731"/>
    </source>
</evidence>
<dbReference type="Gene3D" id="2.60.40.10">
    <property type="entry name" value="Immunoglobulins"/>
    <property type="match status" value="1"/>
</dbReference>
<dbReference type="InterPro" id="IPR013783">
    <property type="entry name" value="Ig-like_fold"/>
</dbReference>
<sequence length="1029" mass="105830">MKKLSSVREKLKWQKHFAILLFTFLALTANLKAQVVSGYTFAQSNGTYTPITGGTNMVLSSTATSGFDSQFFHNGTDGLNGTTTAGTYNAFPLGFNFNYRGASYNGFYIGTDGWIMLGSTTGSTIAGAGGIPISSTTANTGDIISAFGIDLSGSLRATAATRTSGSPTLTLTGTNTAMASSITVGMRVVGTAIPTGTTVTAVSGTAITMSASATTSSTSATAFFVDPDNISYSLSGTAGSQVLTVQWKNVQRWAGGGDVLNFQIKLYEGTNAIQMVYNNTASSQVTTASTVQVGLKGANAPVDFINRTGTGATAWSASTAGTANNSTLPFQGAAATGGAIIPASGLTYSWTPPPVCSGVPTPGTVAPASQTLVAGQPSASLLLSGFSSGVVGLTFQWQESADNSTWTNVTTGTGATTALYTPPTFVGTPIYYRCVVTCSGSGQTANSNSALVTPCTQSVSFTENFDALTTPALPTCWTKVGTTGSAYTQAGTIASSPNVLYIYSSSATAIAMISMPPVSTLQSGSYRLRFKARSNSTVGGIIQVGYLTNPADQATFTSLGSFTTTSTTVADTFILNSITAPAGITTLAFRHTGTPANSVLIDDVVYELTPTCFEPTAVTVSAITPSGASVSWTAPTPAPANGYEVYYSTTNTAPTSSTVLNTTNSVTSTTTSAPITGLLPVTKYYVWVRSACIGADRSVWTAVAVSFTTLCQPPALLSTTGASFCPGSTATLTATAPTGAIISWYAASTGGTALNTGNSFTTPSLAATTTYYASAKTDGVNGTVGPVNPSALSSISASNYDIGTYYQIFDVTVQTTLTSIDVFPTSTVAIGTASAIEIRNSAGATLVSVPYTVAVNDGVTPQTVTINYTLPVGTAYRIGQGAGLPLNLNRNTGGATYPFTSTAINVTGNNFSSGPNYWYYIYNWKFVSACESARQAVVATADANACLGTSETGLKNEITLYPNPFTDVLNISESKNVKNVSIVDISGRLVKTIEKPGSALHLADLKSGMYVVMLTMTDGSTKTVKVIKK</sequence>
<dbReference type="NCBIfam" id="TIGR04183">
    <property type="entry name" value="Por_Secre_tail"/>
    <property type="match status" value="1"/>
</dbReference>
<evidence type="ECO:0000313" key="3">
    <source>
        <dbReference type="EMBL" id="MCW3166907.1"/>
    </source>
</evidence>